<sequence>MKLLKCAVLFGIPFFAFAKAPPMAIEACASAQSGDSCSFSMRDRAVEGVCGQPPRQKELVCMPERRGGQGSKSLAGAGQSSERTAGGRSPRKHTTVQSDGEVQTVKANVSPIADNIIASKIQGKWRVLTANGVSEHLTGAFPNPGNPNEIKEQDYSFRVPAEPELANKITPLGLHDFGLGLNGVPFDPVAAEWYLGDRNGGWQYEAMSGAVPLGLDENHAHVQPTGAYHYHALPTLLIEKLNLSSEAHSPLIGWAADGFPIYALYGYKNPKDSTSDIVGLSSSYRVKLGHRPEGGSNPGGHYDGTFVADFEYIKGAGTLDECNGQFTVTPEFPNGTYAYFLTDEFPVIPRCYKGTPSTDFTQQRRR</sequence>
<feature type="region of interest" description="Disordered" evidence="1">
    <location>
        <begin position="64"/>
        <end position="100"/>
    </location>
</feature>
<feature type="signal peptide" evidence="2">
    <location>
        <begin position="1"/>
        <end position="18"/>
    </location>
</feature>
<comment type="caution">
    <text evidence="4">The sequence shown here is derived from an EMBL/GenBank/DDBJ whole genome shotgun (WGS) entry which is preliminary data.</text>
</comment>
<protein>
    <submittedName>
        <fullName evidence="4">YHYH protein</fullName>
    </submittedName>
</protein>
<dbReference type="RefSeq" id="WP_263531466.1">
    <property type="nucleotide sequence ID" value="NZ_JAOVZB010000009.1"/>
</dbReference>
<feature type="domain" description="YHYH" evidence="3">
    <location>
        <begin position="156"/>
        <end position="354"/>
    </location>
</feature>
<reference evidence="4 5" key="1">
    <citation type="submission" date="2022-10" db="EMBL/GenBank/DDBJ databases">
        <title>Marinomonas transparenta sp. nov. and Marinomonas sargassi sp. nov., isolated from marine alga (Sargassum natans (L.) Gaillon).</title>
        <authorList>
            <person name="Wang Y."/>
        </authorList>
    </citation>
    <scope>NUCLEOTIDE SEQUENCE [LARGE SCALE GENOMIC DNA]</scope>
    <source>
        <strain evidence="4 5">C2222</strain>
    </source>
</reference>
<evidence type="ECO:0000313" key="5">
    <source>
        <dbReference type="Proteomes" id="UP001209713"/>
    </source>
</evidence>
<dbReference type="InterPro" id="IPR025924">
    <property type="entry name" value="YHYH_dom"/>
</dbReference>
<dbReference type="Pfam" id="PF14240">
    <property type="entry name" value="YHYH"/>
    <property type="match status" value="1"/>
</dbReference>
<accession>A0ABT2YW07</accession>
<keyword evidence="2" id="KW-0732">Signal</keyword>
<organism evidence="4 5">
    <name type="scientific">Marinomonas sargassi</name>
    <dbReference type="NCBI Taxonomy" id="2984494"/>
    <lineage>
        <taxon>Bacteria</taxon>
        <taxon>Pseudomonadati</taxon>
        <taxon>Pseudomonadota</taxon>
        <taxon>Gammaproteobacteria</taxon>
        <taxon>Oceanospirillales</taxon>
        <taxon>Oceanospirillaceae</taxon>
        <taxon>Marinomonas</taxon>
    </lineage>
</organism>
<gene>
    <name evidence="4" type="ORF">OFY17_14570</name>
</gene>
<evidence type="ECO:0000256" key="2">
    <source>
        <dbReference type="SAM" id="SignalP"/>
    </source>
</evidence>
<evidence type="ECO:0000259" key="3">
    <source>
        <dbReference type="Pfam" id="PF14240"/>
    </source>
</evidence>
<name>A0ABT2YW07_9GAMM</name>
<evidence type="ECO:0000313" key="4">
    <source>
        <dbReference type="EMBL" id="MCV2404087.1"/>
    </source>
</evidence>
<dbReference type="EMBL" id="JAOVZB010000009">
    <property type="protein sequence ID" value="MCV2404087.1"/>
    <property type="molecule type" value="Genomic_DNA"/>
</dbReference>
<feature type="chain" id="PRO_5045249138" evidence="2">
    <location>
        <begin position="19"/>
        <end position="366"/>
    </location>
</feature>
<evidence type="ECO:0000256" key="1">
    <source>
        <dbReference type="SAM" id="MobiDB-lite"/>
    </source>
</evidence>
<dbReference type="Proteomes" id="UP001209713">
    <property type="component" value="Unassembled WGS sequence"/>
</dbReference>
<proteinExistence type="predicted"/>
<keyword evidence="5" id="KW-1185">Reference proteome</keyword>